<dbReference type="PANTHER" id="PTHR36221">
    <property type="entry name" value="DUF742 DOMAIN-CONTAINING PROTEIN"/>
    <property type="match status" value="1"/>
</dbReference>
<dbReference type="InterPro" id="IPR036388">
    <property type="entry name" value="WH-like_DNA-bd_sf"/>
</dbReference>
<dbReference type="RefSeq" id="WP_101463048.1">
    <property type="nucleotide sequence ID" value="NZ_JBICWE010000002.1"/>
</dbReference>
<protein>
    <submittedName>
        <fullName evidence="1">Uncharacterized protein DUF742</fullName>
    </submittedName>
</protein>
<name>A0A2N3WXL3_9NOCA</name>
<gene>
    <name evidence="1" type="ORF">ATK86_0637</name>
</gene>
<dbReference type="EMBL" id="PJMW01000001">
    <property type="protein sequence ID" value="PKV98616.1"/>
    <property type="molecule type" value="Genomic_DNA"/>
</dbReference>
<dbReference type="PANTHER" id="PTHR36221:SF1">
    <property type="entry name" value="DUF742 DOMAIN-CONTAINING PROTEIN"/>
    <property type="match status" value="1"/>
</dbReference>
<dbReference type="InterPro" id="IPR036390">
    <property type="entry name" value="WH_DNA-bd_sf"/>
</dbReference>
<keyword evidence="2" id="KW-1185">Reference proteome</keyword>
<dbReference type="Proteomes" id="UP000233766">
    <property type="component" value="Unassembled WGS sequence"/>
</dbReference>
<organism evidence="1 2">
    <name type="scientific">Nocardia fluminea</name>
    <dbReference type="NCBI Taxonomy" id="134984"/>
    <lineage>
        <taxon>Bacteria</taxon>
        <taxon>Bacillati</taxon>
        <taxon>Actinomycetota</taxon>
        <taxon>Actinomycetes</taxon>
        <taxon>Mycobacteriales</taxon>
        <taxon>Nocardiaceae</taxon>
        <taxon>Nocardia</taxon>
    </lineage>
</organism>
<comment type="caution">
    <text evidence="1">The sequence shown here is derived from an EMBL/GenBank/DDBJ whole genome shotgun (WGS) entry which is preliminary data.</text>
</comment>
<accession>A0A2N3WXL3</accession>
<evidence type="ECO:0000313" key="2">
    <source>
        <dbReference type="Proteomes" id="UP000233766"/>
    </source>
</evidence>
<evidence type="ECO:0000313" key="1">
    <source>
        <dbReference type="EMBL" id="PKV98616.1"/>
    </source>
</evidence>
<dbReference type="AlphaFoldDB" id="A0A2N3WXL3"/>
<dbReference type="Gene3D" id="1.10.10.10">
    <property type="entry name" value="Winged helix-like DNA-binding domain superfamily/Winged helix DNA-binding domain"/>
    <property type="match status" value="1"/>
</dbReference>
<proteinExistence type="predicted"/>
<sequence length="127" mass="14040">MSEGPDEVWGYEDDDPGPLVRPFALTRGRAGRELQDLDILTLVISVGYDSDVNKLDREYAEIFQLCRHRPLSIVEIAAHTKLLMVTVKVLVGDLIAAGYVIFRSPPRADAGPDPELLQAVLDGIRNL</sequence>
<dbReference type="OrthoDB" id="4244884at2"/>
<dbReference type="Pfam" id="PF05331">
    <property type="entry name" value="DUF742"/>
    <property type="match status" value="1"/>
</dbReference>
<dbReference type="InterPro" id="IPR007995">
    <property type="entry name" value="DUF742"/>
</dbReference>
<dbReference type="SUPFAM" id="SSF46785">
    <property type="entry name" value="Winged helix' DNA-binding domain"/>
    <property type="match status" value="1"/>
</dbReference>
<reference evidence="1 2" key="1">
    <citation type="submission" date="2017-12" db="EMBL/GenBank/DDBJ databases">
        <title>Sequencing the genomes of 1000 Actinobacteria strains.</title>
        <authorList>
            <person name="Klenk H.-P."/>
        </authorList>
    </citation>
    <scope>NUCLEOTIDE SEQUENCE [LARGE SCALE GENOMIC DNA]</scope>
    <source>
        <strain evidence="1 2">DSM 44489</strain>
    </source>
</reference>